<feature type="region of interest" description="Disordered" evidence="5">
    <location>
        <begin position="25"/>
        <end position="70"/>
    </location>
</feature>
<evidence type="ECO:0000256" key="3">
    <source>
        <dbReference type="ARBA" id="ARBA00023163"/>
    </source>
</evidence>
<keyword evidence="2" id="KW-0805">Transcription regulation</keyword>
<reference evidence="7" key="1">
    <citation type="journal article" date="2017" name="Nature">
        <title>The genome of Chenopodium quinoa.</title>
        <authorList>
            <person name="Jarvis D.E."/>
            <person name="Ho Y.S."/>
            <person name="Lightfoot D.J."/>
            <person name="Schmoeckel S.M."/>
            <person name="Li B."/>
            <person name="Borm T.J.A."/>
            <person name="Ohyanagi H."/>
            <person name="Mineta K."/>
            <person name="Michell C.T."/>
            <person name="Saber N."/>
            <person name="Kharbatia N.M."/>
            <person name="Rupper R.R."/>
            <person name="Sharp A.R."/>
            <person name="Dally N."/>
            <person name="Boughton B.A."/>
            <person name="Woo Y.H."/>
            <person name="Gao G."/>
            <person name="Schijlen E.G.W.M."/>
            <person name="Guo X."/>
            <person name="Momin A.A."/>
            <person name="Negrao S."/>
            <person name="Al-Babili S."/>
            <person name="Gehring C."/>
            <person name="Roessner U."/>
            <person name="Jung C."/>
            <person name="Murphy K."/>
            <person name="Arold S.T."/>
            <person name="Gojobori T."/>
            <person name="van der Linden C.G."/>
            <person name="van Loo E.N."/>
            <person name="Jellen E.N."/>
            <person name="Maughan P.J."/>
            <person name="Tester M."/>
        </authorList>
    </citation>
    <scope>NUCLEOTIDE SEQUENCE [LARGE SCALE GENOMIC DNA]</scope>
    <source>
        <strain evidence="7">cv. PI 614886</strain>
    </source>
</reference>
<feature type="region of interest" description="Disordered" evidence="5">
    <location>
        <begin position="377"/>
        <end position="403"/>
    </location>
</feature>
<feature type="domain" description="Bromodomain associated" evidence="6">
    <location>
        <begin position="96"/>
        <end position="172"/>
    </location>
</feature>
<evidence type="ECO:0000313" key="8">
    <source>
        <dbReference type="Proteomes" id="UP000596660"/>
    </source>
</evidence>
<dbReference type="EnsemblPlants" id="AUR62018197-RA">
    <property type="protein sequence ID" value="AUR62018197-RA:cds"/>
    <property type="gene ID" value="AUR62018197"/>
</dbReference>
<dbReference type="OMA" id="RFPFNRG"/>
<evidence type="ECO:0000256" key="2">
    <source>
        <dbReference type="ARBA" id="ARBA00023015"/>
    </source>
</evidence>
<evidence type="ECO:0000256" key="4">
    <source>
        <dbReference type="ARBA" id="ARBA00023242"/>
    </source>
</evidence>
<name>A0A803LSK3_CHEQI</name>
<dbReference type="InterPro" id="IPR009072">
    <property type="entry name" value="Histone-fold"/>
</dbReference>
<dbReference type="PANTHER" id="PTHR46338">
    <property type="entry name" value="TRANSCRIPTION INITIATION FACTOR TFIID SUBUNIT 8"/>
    <property type="match status" value="1"/>
</dbReference>
<dbReference type="InterPro" id="IPR037818">
    <property type="entry name" value="TAF8"/>
</dbReference>
<evidence type="ECO:0000259" key="6">
    <source>
        <dbReference type="SMART" id="SM00576"/>
    </source>
</evidence>
<comment type="subcellular location">
    <subcellularLocation>
        <location evidence="1">Nucleus</location>
    </subcellularLocation>
</comment>
<feature type="compositionally biased region" description="Basic and acidic residues" evidence="5">
    <location>
        <begin position="380"/>
        <end position="394"/>
    </location>
</feature>
<dbReference type="Proteomes" id="UP000596660">
    <property type="component" value="Unplaced"/>
</dbReference>
<reference evidence="7" key="2">
    <citation type="submission" date="2021-03" db="UniProtKB">
        <authorList>
            <consortium name="EnsemblPlants"/>
        </authorList>
    </citation>
    <scope>IDENTIFICATION</scope>
</reference>
<dbReference type="SUPFAM" id="SSF47113">
    <property type="entry name" value="Histone-fold"/>
    <property type="match status" value="1"/>
</dbReference>
<keyword evidence="4" id="KW-0539">Nucleus</keyword>
<keyword evidence="8" id="KW-1185">Reference proteome</keyword>
<organism evidence="7 8">
    <name type="scientific">Chenopodium quinoa</name>
    <name type="common">Quinoa</name>
    <dbReference type="NCBI Taxonomy" id="63459"/>
    <lineage>
        <taxon>Eukaryota</taxon>
        <taxon>Viridiplantae</taxon>
        <taxon>Streptophyta</taxon>
        <taxon>Embryophyta</taxon>
        <taxon>Tracheophyta</taxon>
        <taxon>Spermatophyta</taxon>
        <taxon>Magnoliopsida</taxon>
        <taxon>eudicotyledons</taxon>
        <taxon>Gunneridae</taxon>
        <taxon>Pentapetalae</taxon>
        <taxon>Caryophyllales</taxon>
        <taxon>Chenopodiaceae</taxon>
        <taxon>Chenopodioideae</taxon>
        <taxon>Atripliceae</taxon>
        <taxon>Chenopodium</taxon>
    </lineage>
</organism>
<dbReference type="Gramene" id="AUR62018197-RA">
    <property type="protein sequence ID" value="AUR62018197-RA:cds"/>
    <property type="gene ID" value="AUR62018197"/>
</dbReference>
<proteinExistence type="predicted"/>
<dbReference type="SMART" id="SM00576">
    <property type="entry name" value="BTP"/>
    <property type="match status" value="1"/>
</dbReference>
<evidence type="ECO:0000256" key="5">
    <source>
        <dbReference type="SAM" id="MobiDB-lite"/>
    </source>
</evidence>
<dbReference type="Gene3D" id="1.10.20.10">
    <property type="entry name" value="Histone, subunit A"/>
    <property type="match status" value="1"/>
</dbReference>
<dbReference type="AlphaFoldDB" id="A0A803LSK3"/>
<keyword evidence="3" id="KW-0804">Transcription</keyword>
<dbReference type="GO" id="GO:0046982">
    <property type="term" value="F:protein heterodimerization activity"/>
    <property type="evidence" value="ECO:0007669"/>
    <property type="project" value="InterPro"/>
</dbReference>
<accession>A0A803LSK3</accession>
<evidence type="ECO:0000256" key="1">
    <source>
        <dbReference type="ARBA" id="ARBA00004123"/>
    </source>
</evidence>
<feature type="compositionally biased region" description="Polar residues" evidence="5">
    <location>
        <begin position="28"/>
        <end position="54"/>
    </location>
</feature>
<dbReference type="InterPro" id="IPR006565">
    <property type="entry name" value="BTP"/>
</dbReference>
<sequence>MYEEIAIVACKDMARGDFSKSFADIELNNESGQGKPTSMTENGPSNSASATSSEPRQHRKRTRGEDDTFAVEMSDGGKEIGKEFEQQSTRKPAGNEDFVRTIAKIAVAQLCENEGFQSFQHSALEAFADVAVRYMKELGKTSNHYANQGGRSECNVFDVIRGLEDLGSIQGFPGASVVHRSLAKSGIVREISQYVGLVEGIPFVFSLPRFPVSRDRRNSPSSFLQMGKDPPEHIPPWLPVFPFSEPRGELPGLGEGETDGHTARKEIEQEEAPVETNPYLIPPFAFGEKAVSSVEFPSRHWDGIHHVNVMDTYAPIAETARNEVSGIKKMEKQVSLDERPTVRLKFNSVRKSLRTSKNVVAQTKGVEKIAVLFERDDENDEKKRRAEQILKDSMETPLDTTEL</sequence>
<dbReference type="GO" id="GO:0005669">
    <property type="term" value="C:transcription factor TFIID complex"/>
    <property type="evidence" value="ECO:0007669"/>
    <property type="project" value="InterPro"/>
</dbReference>
<protein>
    <recommendedName>
        <fullName evidence="6">Bromodomain associated domain-containing protein</fullName>
    </recommendedName>
</protein>
<dbReference type="Pfam" id="PF07524">
    <property type="entry name" value="Bromo_TP"/>
    <property type="match status" value="1"/>
</dbReference>
<evidence type="ECO:0000313" key="7">
    <source>
        <dbReference type="EnsemblPlants" id="AUR62018197-RA:cds"/>
    </source>
</evidence>
<dbReference type="PANTHER" id="PTHR46338:SF1">
    <property type="entry name" value="TRANSCRIPTION INITIATION FACTOR TFIID SUBUNIT 8"/>
    <property type="match status" value="1"/>
</dbReference>